<dbReference type="GO" id="GO:0005886">
    <property type="term" value="C:plasma membrane"/>
    <property type="evidence" value="ECO:0007669"/>
    <property type="project" value="TreeGrafter"/>
</dbReference>
<reference evidence="6 7" key="1">
    <citation type="submission" date="2014-03" db="EMBL/GenBank/DDBJ databases">
        <title>Genomics of Bifidobacteria.</title>
        <authorList>
            <person name="Ventura M."/>
            <person name="Milani C."/>
            <person name="Lugli G.A."/>
        </authorList>
    </citation>
    <scope>NUCLEOTIDE SEQUENCE [LARGE SCALE GENOMIC DNA]</scope>
    <source>
        <strain evidence="6 7">LMG 11597</strain>
    </source>
</reference>
<dbReference type="InterPro" id="IPR015854">
    <property type="entry name" value="ABC_transpr_LolD-like"/>
</dbReference>
<accession>A0A087E7X4</accession>
<proteinExistence type="predicted"/>
<keyword evidence="1" id="KW-0813">Transport</keyword>
<dbReference type="GO" id="GO:0016887">
    <property type="term" value="F:ATP hydrolysis activity"/>
    <property type="evidence" value="ECO:0007669"/>
    <property type="project" value="InterPro"/>
</dbReference>
<keyword evidence="3 6" id="KW-0067">ATP-binding</keyword>
<dbReference type="PROSITE" id="PS00211">
    <property type="entry name" value="ABC_TRANSPORTER_1"/>
    <property type="match status" value="1"/>
</dbReference>
<dbReference type="EMBL" id="JGZR01000006">
    <property type="protein sequence ID" value="KFJ03875.1"/>
    <property type="molecule type" value="Genomic_DNA"/>
</dbReference>
<keyword evidence="7" id="KW-1185">Reference proteome</keyword>
<dbReference type="InterPro" id="IPR017871">
    <property type="entry name" value="ABC_transporter-like_CS"/>
</dbReference>
<evidence type="ECO:0000256" key="4">
    <source>
        <dbReference type="SAM" id="MobiDB-lite"/>
    </source>
</evidence>
<keyword evidence="2" id="KW-0547">Nucleotide-binding</keyword>
<dbReference type="CDD" id="cd03255">
    <property type="entry name" value="ABC_MJ0796_LolCDE_FtsE"/>
    <property type="match status" value="1"/>
</dbReference>
<protein>
    <submittedName>
        <fullName evidence="6">Lipo protein-releasing system ATP-binding protein</fullName>
        <ecNumber evidence="6">3.6.3.28</ecNumber>
    </submittedName>
</protein>
<dbReference type="Proteomes" id="UP000029055">
    <property type="component" value="Unassembled WGS sequence"/>
</dbReference>
<dbReference type="AlphaFoldDB" id="A0A087E7X4"/>
<dbReference type="InterPro" id="IPR003439">
    <property type="entry name" value="ABC_transporter-like_ATP-bd"/>
</dbReference>
<dbReference type="SUPFAM" id="SSF52540">
    <property type="entry name" value="P-loop containing nucleoside triphosphate hydrolases"/>
    <property type="match status" value="1"/>
</dbReference>
<evidence type="ECO:0000256" key="1">
    <source>
        <dbReference type="ARBA" id="ARBA00022448"/>
    </source>
</evidence>
<dbReference type="Gene3D" id="3.40.50.300">
    <property type="entry name" value="P-loop containing nucleotide triphosphate hydrolases"/>
    <property type="match status" value="1"/>
</dbReference>
<dbReference type="EC" id="3.6.3.28" evidence="6"/>
<feature type="domain" description="ABC transporter" evidence="5">
    <location>
        <begin position="112"/>
        <end position="355"/>
    </location>
</feature>
<name>A0A087E7X4_9BIFI</name>
<dbReference type="GO" id="GO:0022857">
    <property type="term" value="F:transmembrane transporter activity"/>
    <property type="evidence" value="ECO:0007669"/>
    <property type="project" value="TreeGrafter"/>
</dbReference>
<evidence type="ECO:0000313" key="6">
    <source>
        <dbReference type="EMBL" id="KFJ03875.1"/>
    </source>
</evidence>
<dbReference type="STRING" id="77635.BISU_0351"/>
<dbReference type="InterPro" id="IPR003593">
    <property type="entry name" value="AAA+_ATPase"/>
</dbReference>
<dbReference type="PROSITE" id="PS50893">
    <property type="entry name" value="ABC_TRANSPORTER_2"/>
    <property type="match status" value="1"/>
</dbReference>
<dbReference type="Pfam" id="PF00005">
    <property type="entry name" value="ABC_tran"/>
    <property type="match status" value="1"/>
</dbReference>
<evidence type="ECO:0000256" key="3">
    <source>
        <dbReference type="ARBA" id="ARBA00022840"/>
    </source>
</evidence>
<evidence type="ECO:0000256" key="2">
    <source>
        <dbReference type="ARBA" id="ARBA00022741"/>
    </source>
</evidence>
<comment type="caution">
    <text evidence="6">The sequence shown here is derived from an EMBL/GenBank/DDBJ whole genome shotgun (WGS) entry which is preliminary data.</text>
</comment>
<dbReference type="PANTHER" id="PTHR24220:SF685">
    <property type="entry name" value="ABC TRANSPORTER RELATED"/>
    <property type="match status" value="1"/>
</dbReference>
<evidence type="ECO:0000313" key="7">
    <source>
        <dbReference type="Proteomes" id="UP000029055"/>
    </source>
</evidence>
<feature type="compositionally biased region" description="Low complexity" evidence="4">
    <location>
        <begin position="353"/>
        <end position="388"/>
    </location>
</feature>
<keyword evidence="6" id="KW-0378">Hydrolase</keyword>
<organism evidence="6 7">
    <name type="scientific">Bifidobacterium subtile</name>
    <dbReference type="NCBI Taxonomy" id="77635"/>
    <lineage>
        <taxon>Bacteria</taxon>
        <taxon>Bacillati</taxon>
        <taxon>Actinomycetota</taxon>
        <taxon>Actinomycetes</taxon>
        <taxon>Bifidobacteriales</taxon>
        <taxon>Bifidobacteriaceae</taxon>
        <taxon>Bifidobacterium</taxon>
    </lineage>
</organism>
<dbReference type="eggNOG" id="COG1136">
    <property type="taxonomic scope" value="Bacteria"/>
</dbReference>
<sequence>MNTILNTMTRNAALLISGTRIVTARNLAARNTTRRGNAMLPARQTSASGALTMAHYGTTQPGRIVLEANDLVMDYSADIARARSEHGATGVAAVPGSPYAGAPQTGTPYSSVPGNSVTYNSAPNALPAVPHALALNHVSFALAAGESVAVMGPSGSGKTTLLHALAGIVRPTGGTVRFQGNDLTAMKDAERTKLRRGAFGFVFQSGQLLPELPAVENIALPLMLGGMAYEQATDRAMLWLERLGLRHLAAQRPGEMSGGQMQRIAIARALCIEPAVVFADEPTGALDQTTGREVMGILMQAAHDCGAAVIVVTHDVNVAGFCSRMVTMSDGRLSQAEPHREKRGQRTATQAMQQPASAASQPSPVPSNNAAPAVAQQRPMPARQAASATANGQLPAGRQMMSQTLAAGFMTMQQAAFSPLGAAASTPAFTASALSSSPIAAATGREIWR</sequence>
<dbReference type="InterPro" id="IPR027417">
    <property type="entry name" value="P-loop_NTPase"/>
</dbReference>
<dbReference type="GO" id="GO:0005524">
    <property type="term" value="F:ATP binding"/>
    <property type="evidence" value="ECO:0007669"/>
    <property type="project" value="UniProtKB-KW"/>
</dbReference>
<feature type="region of interest" description="Disordered" evidence="4">
    <location>
        <begin position="331"/>
        <end position="396"/>
    </location>
</feature>
<dbReference type="InterPro" id="IPR017911">
    <property type="entry name" value="MacB-like_ATP-bd"/>
</dbReference>
<evidence type="ECO:0000259" key="5">
    <source>
        <dbReference type="PROSITE" id="PS50893"/>
    </source>
</evidence>
<dbReference type="PANTHER" id="PTHR24220">
    <property type="entry name" value="IMPORT ATP-BINDING PROTEIN"/>
    <property type="match status" value="1"/>
</dbReference>
<dbReference type="SMART" id="SM00382">
    <property type="entry name" value="AAA"/>
    <property type="match status" value="1"/>
</dbReference>
<gene>
    <name evidence="6" type="ORF">BISU_0351</name>
</gene>